<evidence type="ECO:0000256" key="6">
    <source>
        <dbReference type="ARBA" id="ARBA00022989"/>
    </source>
</evidence>
<dbReference type="PANTHER" id="PTHR33529:SF2">
    <property type="entry name" value="LIPOPOLYSACCHARIDE EXPORT SYSTEM PERMEASE PROTEIN LPTG"/>
    <property type="match status" value="1"/>
</dbReference>
<dbReference type="Pfam" id="PF03739">
    <property type="entry name" value="LptF_LptG"/>
    <property type="match status" value="1"/>
</dbReference>
<evidence type="ECO:0000256" key="3">
    <source>
        <dbReference type="ARBA" id="ARBA00007725"/>
    </source>
</evidence>
<dbReference type="PANTHER" id="PTHR33529">
    <property type="entry name" value="SLR0882 PROTEIN-RELATED"/>
    <property type="match status" value="1"/>
</dbReference>
<organism evidence="10 11">
    <name type="scientific">Candidatus Methylobacter favarea</name>
    <dbReference type="NCBI Taxonomy" id="2707345"/>
    <lineage>
        <taxon>Bacteria</taxon>
        <taxon>Pseudomonadati</taxon>
        <taxon>Pseudomonadota</taxon>
        <taxon>Gammaproteobacteria</taxon>
        <taxon>Methylococcales</taxon>
        <taxon>Methylococcaceae</taxon>
        <taxon>Methylobacter</taxon>
    </lineage>
</organism>
<evidence type="ECO:0000313" key="10">
    <source>
        <dbReference type="EMBL" id="CAA9890881.1"/>
    </source>
</evidence>
<dbReference type="InterPro" id="IPR030923">
    <property type="entry name" value="LptG"/>
</dbReference>
<comment type="caution">
    <text evidence="10">The sequence shown here is derived from an EMBL/GenBank/DDBJ whole genome shotgun (WGS) entry which is preliminary data.</text>
</comment>
<dbReference type="GO" id="GO:0015920">
    <property type="term" value="P:lipopolysaccharide transport"/>
    <property type="evidence" value="ECO:0007669"/>
    <property type="project" value="TreeGrafter"/>
</dbReference>
<feature type="transmembrane region" description="Helical" evidence="9">
    <location>
        <begin position="316"/>
        <end position="339"/>
    </location>
</feature>
<feature type="transmembrane region" description="Helical" evidence="9">
    <location>
        <begin position="72"/>
        <end position="91"/>
    </location>
</feature>
<dbReference type="EMBL" id="CADCXN010000058">
    <property type="protein sequence ID" value="CAA9890881.1"/>
    <property type="molecule type" value="Genomic_DNA"/>
</dbReference>
<dbReference type="InterPro" id="IPR005495">
    <property type="entry name" value="LptG/LptF_permease"/>
</dbReference>
<evidence type="ECO:0000313" key="11">
    <source>
        <dbReference type="Proteomes" id="UP000494216"/>
    </source>
</evidence>
<feature type="transmembrane region" description="Helical" evidence="9">
    <location>
        <begin position="103"/>
        <end position="125"/>
    </location>
</feature>
<evidence type="ECO:0000256" key="4">
    <source>
        <dbReference type="ARBA" id="ARBA00022475"/>
    </source>
</evidence>
<evidence type="ECO:0000256" key="2">
    <source>
        <dbReference type="ARBA" id="ARBA00004651"/>
    </source>
</evidence>
<comment type="subunit">
    <text evidence="8">Component of the lipopolysaccharide transport and assembly complex. The LptBFG transporter is composed of two ATP-binding proteins (LptB) and two transmembrane proteins (LptF and LptG).</text>
</comment>
<comment type="similarity">
    <text evidence="3">Belongs to the LptF/LptG family.</text>
</comment>
<evidence type="ECO:0000256" key="5">
    <source>
        <dbReference type="ARBA" id="ARBA00022692"/>
    </source>
</evidence>
<dbReference type="GO" id="GO:0055085">
    <property type="term" value="P:transmembrane transport"/>
    <property type="evidence" value="ECO:0007669"/>
    <property type="project" value="InterPro"/>
</dbReference>
<feature type="transmembrane region" description="Helical" evidence="9">
    <location>
        <begin position="24"/>
        <end position="44"/>
    </location>
</feature>
<evidence type="ECO:0000256" key="1">
    <source>
        <dbReference type="ARBA" id="ARBA00002265"/>
    </source>
</evidence>
<evidence type="ECO:0000256" key="8">
    <source>
        <dbReference type="ARBA" id="ARBA00026081"/>
    </source>
</evidence>
<comment type="function">
    <text evidence="1">Part of the ABC transporter complex LptBFG involved in the translocation of lipopolysaccharide (LPS) from the inner membrane to the outer membrane.</text>
</comment>
<sequence length="367" mass="40598">MDYFEAQGKGCIMNVLTGYIVKEVLKGSFIALLLLLTLFNLFTFTDELKELGKGHYGLREIFYYLALTSPRVLYELVPSSALLGSLFILGAMGNHRELIAMRAAGLSIFGIIKAVLLAGAILALVSLCIGEFIAPLAERKAQVIKVTAQNEQVVAGTRYGLWLREGKKFINVRQIKDGGNLADISIYELDDDHHLRLARHAEQAVYLGKQQWKLMHISQSEISSGQMAAAYQDQQIWKSSIAPDLLKIVVVSPDDLSIVDLANYIDFLKENHQKSHVFELAFWGRLVNPLIIFIMLLVSAPFVIGIKRGVSVGGRMMIGIIIGMSFNIIDKIVGHIGLIYELNPALMAILPSLTVLGLALFTVSRLQ</sequence>
<dbReference type="GO" id="GO:0043190">
    <property type="term" value="C:ATP-binding cassette (ABC) transporter complex"/>
    <property type="evidence" value="ECO:0007669"/>
    <property type="project" value="InterPro"/>
</dbReference>
<accession>A0A8S0Y9Z3</accession>
<evidence type="ECO:0000256" key="9">
    <source>
        <dbReference type="SAM" id="Phobius"/>
    </source>
</evidence>
<feature type="transmembrane region" description="Helical" evidence="9">
    <location>
        <begin position="282"/>
        <end position="304"/>
    </location>
</feature>
<proteinExistence type="inferred from homology"/>
<keyword evidence="5 9" id="KW-0812">Transmembrane</keyword>
<keyword evidence="7 9" id="KW-0472">Membrane</keyword>
<dbReference type="AlphaFoldDB" id="A0A8S0Y9Z3"/>
<evidence type="ECO:0000256" key="7">
    <source>
        <dbReference type="ARBA" id="ARBA00023136"/>
    </source>
</evidence>
<feature type="transmembrane region" description="Helical" evidence="9">
    <location>
        <begin position="345"/>
        <end position="363"/>
    </location>
</feature>
<dbReference type="NCBIfam" id="TIGR04408">
    <property type="entry name" value="LptG_lptG"/>
    <property type="match status" value="1"/>
</dbReference>
<keyword evidence="11" id="KW-1185">Reference proteome</keyword>
<dbReference type="Proteomes" id="UP000494216">
    <property type="component" value="Unassembled WGS sequence"/>
</dbReference>
<reference evidence="10 11" key="1">
    <citation type="submission" date="2020-02" db="EMBL/GenBank/DDBJ databases">
        <authorList>
            <person name="Hogendoorn C."/>
        </authorList>
    </citation>
    <scope>NUCLEOTIDE SEQUENCE [LARGE SCALE GENOMIC DNA]</scope>
    <source>
        <strain evidence="10">METHB21</strain>
    </source>
</reference>
<keyword evidence="6 9" id="KW-1133">Transmembrane helix</keyword>
<gene>
    <name evidence="10" type="ORF">METHB2_30085</name>
</gene>
<name>A0A8S0Y9Z3_9GAMM</name>
<keyword evidence="4" id="KW-1003">Cell membrane</keyword>
<comment type="subcellular location">
    <subcellularLocation>
        <location evidence="2">Cell membrane</location>
        <topology evidence="2">Multi-pass membrane protein</topology>
    </subcellularLocation>
</comment>
<protein>
    <submittedName>
        <fullName evidence="10">Lipopolysaccharide export system permease protein</fullName>
    </submittedName>
</protein>